<evidence type="ECO:0000256" key="13">
    <source>
        <dbReference type="ARBA" id="ARBA00023136"/>
    </source>
</evidence>
<evidence type="ECO:0000256" key="1">
    <source>
        <dbReference type="ARBA" id="ARBA00000085"/>
    </source>
</evidence>
<dbReference type="Gene3D" id="3.30.565.10">
    <property type="entry name" value="Histidine kinase-like ATPase, C-terminal domain"/>
    <property type="match status" value="1"/>
</dbReference>
<keyword evidence="4" id="KW-1003">Cell membrane</keyword>
<keyword evidence="10" id="KW-0067">ATP-binding</keyword>
<dbReference type="RefSeq" id="WP_154554883.1">
    <property type="nucleotide sequence ID" value="NZ_VUNA01000020.1"/>
</dbReference>
<dbReference type="InterPro" id="IPR036097">
    <property type="entry name" value="HisK_dim/P_sf"/>
</dbReference>
<keyword evidence="12" id="KW-0902">Two-component regulatory system</keyword>
<dbReference type="AlphaFoldDB" id="A0A6N7XN08"/>
<dbReference type="SMART" id="SM00388">
    <property type="entry name" value="HisKA"/>
    <property type="match status" value="1"/>
</dbReference>
<dbReference type="GO" id="GO:0000155">
    <property type="term" value="F:phosphorelay sensor kinase activity"/>
    <property type="evidence" value="ECO:0007669"/>
    <property type="project" value="InterPro"/>
</dbReference>
<dbReference type="PANTHER" id="PTHR45528:SF1">
    <property type="entry name" value="SENSOR HISTIDINE KINASE CPXA"/>
    <property type="match status" value="1"/>
</dbReference>
<reference evidence="17 18" key="1">
    <citation type="submission" date="2019-08" db="EMBL/GenBank/DDBJ databases">
        <title>In-depth cultivation of the pig gut microbiome towards novel bacterial diversity and tailored functional studies.</title>
        <authorList>
            <person name="Wylensek D."/>
            <person name="Hitch T.C.A."/>
            <person name="Clavel T."/>
        </authorList>
    </citation>
    <scope>NUCLEOTIDE SEQUENCE [LARGE SCALE GENOMIC DNA]</scope>
    <source>
        <strain evidence="17 18">WCA-MUC-591-APC-4B</strain>
    </source>
</reference>
<evidence type="ECO:0000256" key="8">
    <source>
        <dbReference type="ARBA" id="ARBA00022741"/>
    </source>
</evidence>
<dbReference type="CDD" id="cd06225">
    <property type="entry name" value="HAMP"/>
    <property type="match status" value="1"/>
</dbReference>
<dbReference type="GO" id="GO:0005524">
    <property type="term" value="F:ATP binding"/>
    <property type="evidence" value="ECO:0007669"/>
    <property type="project" value="UniProtKB-KW"/>
</dbReference>
<evidence type="ECO:0000313" key="18">
    <source>
        <dbReference type="Proteomes" id="UP000469424"/>
    </source>
</evidence>
<evidence type="ECO:0000313" key="17">
    <source>
        <dbReference type="EMBL" id="MST71319.1"/>
    </source>
</evidence>
<keyword evidence="9 17" id="KW-0418">Kinase</keyword>
<dbReference type="EC" id="2.7.13.3" evidence="3"/>
<dbReference type="Pfam" id="PF00512">
    <property type="entry name" value="HisKA"/>
    <property type="match status" value="1"/>
</dbReference>
<dbReference type="InterPro" id="IPR050398">
    <property type="entry name" value="HssS/ArlS-like"/>
</dbReference>
<dbReference type="PANTHER" id="PTHR45528">
    <property type="entry name" value="SENSOR HISTIDINE KINASE CPXA"/>
    <property type="match status" value="1"/>
</dbReference>
<feature type="transmembrane region" description="Helical" evidence="14">
    <location>
        <begin position="160"/>
        <end position="190"/>
    </location>
</feature>
<dbReference type="SUPFAM" id="SSF55874">
    <property type="entry name" value="ATPase domain of HSP90 chaperone/DNA topoisomerase II/histidine kinase"/>
    <property type="match status" value="1"/>
</dbReference>
<organism evidence="17 18">
    <name type="scientific">Mogibacterium kristiansenii</name>
    <dbReference type="NCBI Taxonomy" id="2606708"/>
    <lineage>
        <taxon>Bacteria</taxon>
        <taxon>Bacillati</taxon>
        <taxon>Bacillota</taxon>
        <taxon>Clostridia</taxon>
        <taxon>Peptostreptococcales</taxon>
        <taxon>Anaerovoracaceae</taxon>
        <taxon>Mogibacterium</taxon>
    </lineage>
</organism>
<keyword evidence="11 14" id="KW-1133">Transmembrane helix</keyword>
<protein>
    <recommendedName>
        <fullName evidence="3">histidine kinase</fullName>
        <ecNumber evidence="3">2.7.13.3</ecNumber>
    </recommendedName>
</protein>
<keyword evidence="8" id="KW-0547">Nucleotide-binding</keyword>
<dbReference type="CDD" id="cd00082">
    <property type="entry name" value="HisKA"/>
    <property type="match status" value="1"/>
</dbReference>
<sequence length="568" mass="63028">MDENKKKMIFYVGLVGCFLWSTVLMVTVPMTPILVRIRDLQGKMKFSKSDFASKEMVLWTIVIFAAVLLAISIGMAVAGCGRREADGSIHRNWFDRRLPELHICICIFCAVSYISISIGMYSAYFNWELPMKIFAGDGAKTLNACMILEGYHMDLLGDAAWISAGAIVALMILATVLVTGIGMASLLALVRNLKNKTLFSGSILGRLYPRLVTLTERSENFYRKLLIALILLIFLSCTPLGLVVALLLVIFFFPKYYRKYDEVKKGIHAAAAGDFSYRIHLEGNGEFERLAQEVNAISEAKEKALESEMRSRRMKTELITNVSHDLRTPLTSIITYVDLLKKAEPGSAETAEYLEVLESKSKRLNHLVNSLFDAAKASSGDISVEWMNVDMKTLTEQALGEFSDDFEKNNLTPVFHGTEESTMVYADGKLMFRIMENLLGNVKKYAMAGSRVYVDLVPEGSRVTLTVKNISAAPLNITASDLMERSVRGDDSRNTEGSGLGLSIAGDLAELMKGDFHVEIDGDLFKAVLTMPRIFCETEPAKPQDIKDDETVNLNVTTASDSPDILEL</sequence>
<dbReference type="Proteomes" id="UP000469424">
    <property type="component" value="Unassembled WGS sequence"/>
</dbReference>
<dbReference type="GO" id="GO:0005886">
    <property type="term" value="C:plasma membrane"/>
    <property type="evidence" value="ECO:0007669"/>
    <property type="project" value="UniProtKB-SubCell"/>
</dbReference>
<evidence type="ECO:0000256" key="10">
    <source>
        <dbReference type="ARBA" id="ARBA00022840"/>
    </source>
</evidence>
<proteinExistence type="predicted"/>
<dbReference type="PROSITE" id="PS50885">
    <property type="entry name" value="HAMP"/>
    <property type="match status" value="1"/>
</dbReference>
<evidence type="ECO:0000256" key="11">
    <source>
        <dbReference type="ARBA" id="ARBA00022989"/>
    </source>
</evidence>
<keyword evidence="6" id="KW-0808">Transferase</keyword>
<evidence type="ECO:0000256" key="4">
    <source>
        <dbReference type="ARBA" id="ARBA00022475"/>
    </source>
</evidence>
<dbReference type="Gene3D" id="6.10.340.10">
    <property type="match status" value="1"/>
</dbReference>
<dbReference type="FunFam" id="1.10.287.130:FF:000001">
    <property type="entry name" value="Two-component sensor histidine kinase"/>
    <property type="match status" value="1"/>
</dbReference>
<dbReference type="EMBL" id="VUNA01000020">
    <property type="protein sequence ID" value="MST71319.1"/>
    <property type="molecule type" value="Genomic_DNA"/>
</dbReference>
<dbReference type="InterPro" id="IPR005467">
    <property type="entry name" value="His_kinase_dom"/>
</dbReference>
<comment type="caution">
    <text evidence="17">The sequence shown here is derived from an EMBL/GenBank/DDBJ whole genome shotgun (WGS) entry which is preliminary data.</text>
</comment>
<evidence type="ECO:0000259" key="16">
    <source>
        <dbReference type="PROSITE" id="PS50885"/>
    </source>
</evidence>
<dbReference type="InterPro" id="IPR003594">
    <property type="entry name" value="HATPase_dom"/>
</dbReference>
<evidence type="ECO:0000256" key="3">
    <source>
        <dbReference type="ARBA" id="ARBA00012438"/>
    </source>
</evidence>
<evidence type="ECO:0000256" key="9">
    <source>
        <dbReference type="ARBA" id="ARBA00022777"/>
    </source>
</evidence>
<dbReference type="InterPro" id="IPR003661">
    <property type="entry name" value="HisK_dim/P_dom"/>
</dbReference>
<feature type="domain" description="Histidine kinase" evidence="15">
    <location>
        <begin position="321"/>
        <end position="535"/>
    </location>
</feature>
<keyword evidence="5" id="KW-0597">Phosphoprotein</keyword>
<evidence type="ECO:0000259" key="15">
    <source>
        <dbReference type="PROSITE" id="PS50109"/>
    </source>
</evidence>
<evidence type="ECO:0000256" key="12">
    <source>
        <dbReference type="ARBA" id="ARBA00023012"/>
    </source>
</evidence>
<comment type="catalytic activity">
    <reaction evidence="1">
        <text>ATP + protein L-histidine = ADP + protein N-phospho-L-histidine.</text>
        <dbReference type="EC" id="2.7.13.3"/>
    </reaction>
</comment>
<keyword evidence="13 14" id="KW-0472">Membrane</keyword>
<dbReference type="InterPro" id="IPR036890">
    <property type="entry name" value="HATPase_C_sf"/>
</dbReference>
<comment type="subcellular location">
    <subcellularLocation>
        <location evidence="2">Cell membrane</location>
        <topology evidence="2">Multi-pass membrane protein</topology>
    </subcellularLocation>
</comment>
<name>A0A6N7XN08_9FIRM</name>
<feature type="transmembrane region" description="Helical" evidence="14">
    <location>
        <begin position="57"/>
        <end position="80"/>
    </location>
</feature>
<gene>
    <name evidence="17" type="ORF">FYJ65_08375</name>
</gene>
<accession>A0A6N7XN08</accession>
<evidence type="ECO:0000256" key="5">
    <source>
        <dbReference type="ARBA" id="ARBA00022553"/>
    </source>
</evidence>
<feature type="domain" description="HAMP" evidence="16">
    <location>
        <begin position="261"/>
        <end position="306"/>
    </location>
</feature>
<dbReference type="Pfam" id="PF02518">
    <property type="entry name" value="HATPase_c"/>
    <property type="match status" value="1"/>
</dbReference>
<dbReference type="PROSITE" id="PS50109">
    <property type="entry name" value="HIS_KIN"/>
    <property type="match status" value="1"/>
</dbReference>
<keyword evidence="7 14" id="KW-0812">Transmembrane</keyword>
<dbReference type="SUPFAM" id="SSF47384">
    <property type="entry name" value="Homodimeric domain of signal transducing histidine kinase"/>
    <property type="match status" value="1"/>
</dbReference>
<feature type="transmembrane region" description="Helical" evidence="14">
    <location>
        <begin position="101"/>
        <end position="124"/>
    </location>
</feature>
<evidence type="ECO:0000256" key="2">
    <source>
        <dbReference type="ARBA" id="ARBA00004651"/>
    </source>
</evidence>
<keyword evidence="18" id="KW-1185">Reference proteome</keyword>
<dbReference type="Gene3D" id="1.10.287.130">
    <property type="match status" value="1"/>
</dbReference>
<evidence type="ECO:0000256" key="14">
    <source>
        <dbReference type="SAM" id="Phobius"/>
    </source>
</evidence>
<evidence type="ECO:0000256" key="7">
    <source>
        <dbReference type="ARBA" id="ARBA00022692"/>
    </source>
</evidence>
<feature type="transmembrane region" description="Helical" evidence="14">
    <location>
        <begin position="225"/>
        <end position="253"/>
    </location>
</feature>
<evidence type="ECO:0000256" key="6">
    <source>
        <dbReference type="ARBA" id="ARBA00022679"/>
    </source>
</evidence>
<dbReference type="InterPro" id="IPR003660">
    <property type="entry name" value="HAMP_dom"/>
</dbReference>
<dbReference type="SMART" id="SM00387">
    <property type="entry name" value="HATPase_c"/>
    <property type="match status" value="1"/>
</dbReference>
<feature type="transmembrane region" description="Helical" evidence="14">
    <location>
        <begin position="9"/>
        <end position="37"/>
    </location>
</feature>